<dbReference type="EMBL" id="LR590464">
    <property type="protein sequence ID" value="VTP67038.1"/>
    <property type="molecule type" value="Genomic_DNA"/>
</dbReference>
<dbReference type="AlphaFoldDB" id="A0A4U9HRE2"/>
<proteinExistence type="predicted"/>
<reference evidence="1 2" key="1">
    <citation type="submission" date="2019-05" db="EMBL/GenBank/DDBJ databases">
        <authorList>
            <consortium name="Pathogen Informatics"/>
        </authorList>
    </citation>
    <scope>NUCLEOTIDE SEQUENCE [LARGE SCALE GENOMIC DNA]</scope>
    <source>
        <strain evidence="1 2">NCTC13032</strain>
    </source>
</reference>
<dbReference type="GO" id="GO:0008311">
    <property type="term" value="F:double-stranded DNA 3'-5' DNA exonuclease activity"/>
    <property type="evidence" value="ECO:0007669"/>
    <property type="project" value="UniProtKB-EC"/>
</dbReference>
<dbReference type="Proteomes" id="UP000310719">
    <property type="component" value="Chromosome"/>
</dbReference>
<dbReference type="InterPro" id="IPR020848">
    <property type="entry name" value="AP_endonuclease_F1_CS"/>
</dbReference>
<dbReference type="EC" id="3.1.11.2" evidence="1"/>
<name>A0A4U9HRE2_9ENTR</name>
<evidence type="ECO:0000313" key="1">
    <source>
        <dbReference type="EMBL" id="VTP67038.1"/>
    </source>
</evidence>
<protein>
    <submittedName>
        <fullName evidence="1">Exodeoxyribonuclease III</fullName>
        <ecNumber evidence="1">3.1.11.2</ecNumber>
    </submittedName>
</protein>
<dbReference type="SUPFAM" id="SSF56219">
    <property type="entry name" value="DNase I-like"/>
    <property type="match status" value="1"/>
</dbReference>
<keyword evidence="1" id="KW-0378">Hydrolase</keyword>
<accession>A0A4U9HRE2</accession>
<evidence type="ECO:0000313" key="2">
    <source>
        <dbReference type="Proteomes" id="UP000310719"/>
    </source>
</evidence>
<dbReference type="InterPro" id="IPR036691">
    <property type="entry name" value="Endo/exonu/phosph_ase_sf"/>
</dbReference>
<dbReference type="GO" id="GO:0004519">
    <property type="term" value="F:endonuclease activity"/>
    <property type="evidence" value="ECO:0007669"/>
    <property type="project" value="InterPro"/>
</dbReference>
<dbReference type="PROSITE" id="PS00727">
    <property type="entry name" value="AP_NUCLEASE_F1_2"/>
    <property type="match status" value="1"/>
</dbReference>
<dbReference type="GO" id="GO:0003677">
    <property type="term" value="F:DNA binding"/>
    <property type="evidence" value="ECO:0007669"/>
    <property type="project" value="InterPro"/>
</dbReference>
<organism evidence="1 2">
    <name type="scientific">Leclercia adecarboxylata</name>
    <dbReference type="NCBI Taxonomy" id="83655"/>
    <lineage>
        <taxon>Bacteria</taxon>
        <taxon>Pseudomonadati</taxon>
        <taxon>Pseudomonadota</taxon>
        <taxon>Gammaproteobacteria</taxon>
        <taxon>Enterobacterales</taxon>
        <taxon>Enterobacteriaceae</taxon>
        <taxon>Leclercia</taxon>
    </lineage>
</organism>
<gene>
    <name evidence="1" type="primary">xthA_1</name>
    <name evidence="1" type="ORF">NCTC13032_02841</name>
</gene>
<dbReference type="GO" id="GO:0006281">
    <property type="term" value="P:DNA repair"/>
    <property type="evidence" value="ECO:0007669"/>
    <property type="project" value="InterPro"/>
</dbReference>
<sequence>MDWGLVDTFRHANPETQDRFSWFDYRSKGV</sequence>
<dbReference type="Gene3D" id="3.60.10.10">
    <property type="entry name" value="Endonuclease/exonuclease/phosphatase"/>
    <property type="match status" value="1"/>
</dbReference>